<accession>V6AUS6</accession>
<reference evidence="1 2" key="1">
    <citation type="journal article" date="2013" name="PLoS ONE">
        <title>Enrichment and Genome Sequence of the Group I.1a Ammonia-Oxidizing Archaeon ?Ca. Nitrosotenuis uzonensis? Representing a Clade Globally.</title>
        <authorList>
            <person name="Lebedeva E.V."/>
            <person name="Hatzenpichler R."/>
            <person name="Pelletier E."/>
            <person name="Schuster N."/>
            <person name="Hauzmayer S."/>
            <person name="Bulaev A."/>
            <person name="Grigor'eva N.V."/>
            <person name="Galushko A."/>
            <person name="Schmid M."/>
            <person name="Palatinszky M."/>
            <person name="Le Paslier D."/>
            <person name="Daims H."/>
            <person name="Wagner M."/>
        </authorList>
    </citation>
    <scope>NUCLEOTIDE SEQUENCE [LARGE SCALE GENOMIC DNA]</scope>
    <source>
        <strain evidence="1 2">N4</strain>
    </source>
</reference>
<dbReference type="STRING" id="1407055.NITUZ_60148"/>
<comment type="caution">
    <text evidence="1">The sequence shown here is derived from an EMBL/GenBank/DDBJ whole genome shotgun (WGS) entry which is preliminary data.</text>
</comment>
<sequence>MKICSICHKISATDDNHTDCKEKLRIELEAEDFKKSIPEKLDMAKNANDIQPDLKALMDHMAREKKAQS</sequence>
<name>V6AUS6_9ARCH</name>
<keyword evidence="2" id="KW-1185">Reference proteome</keyword>
<organism evidence="1 2">
    <name type="scientific">Candidatus Nitrosotenuis uzonensis</name>
    <dbReference type="NCBI Taxonomy" id="1407055"/>
    <lineage>
        <taxon>Archaea</taxon>
        <taxon>Nitrososphaerota</taxon>
        <taxon>Candidatus Nitrosotenuis</taxon>
    </lineage>
</organism>
<gene>
    <name evidence="1" type="ORF">NITUZ_60148</name>
</gene>
<dbReference type="OrthoDB" id="9818at2157"/>
<evidence type="ECO:0000313" key="2">
    <source>
        <dbReference type="Proteomes" id="UP000018159"/>
    </source>
</evidence>
<evidence type="ECO:0000313" key="1">
    <source>
        <dbReference type="EMBL" id="CDI06621.1"/>
    </source>
</evidence>
<dbReference type="RefSeq" id="WP_048197248.1">
    <property type="nucleotide sequence ID" value="NZ_CBTY010000011.1"/>
</dbReference>
<dbReference type="Proteomes" id="UP000018159">
    <property type="component" value="Unassembled WGS sequence"/>
</dbReference>
<dbReference type="EMBL" id="CBTY010000011">
    <property type="protein sequence ID" value="CDI06621.1"/>
    <property type="molecule type" value="Genomic_DNA"/>
</dbReference>
<protein>
    <submittedName>
        <fullName evidence="1">Uncharacterized protein</fullName>
    </submittedName>
</protein>
<dbReference type="AlphaFoldDB" id="V6AUS6"/>
<proteinExistence type="predicted"/>